<evidence type="ECO:0000256" key="8">
    <source>
        <dbReference type="PIRSR" id="PIRSR639901-2"/>
    </source>
</evidence>
<name>A0A521FZ00_9BACT</name>
<keyword evidence="9" id="KW-0448">Lipopolysaccharide biosynthesis</keyword>
<comment type="function">
    <text evidence="9">Involved in lipopolysaccharide (LPS) biosynthesis. Catalyzes the transfer of 3-deoxy-D-manno-octulosonate (Kdo) residue(s) from CMP-Kdo to lipid IV(A), the tetraacyldisaccharide-1,4'-bisphosphate precursor of lipid A.</text>
</comment>
<keyword evidence="11" id="KW-0328">Glycosyltransferase</keyword>
<evidence type="ECO:0000256" key="9">
    <source>
        <dbReference type="RuleBase" id="RU365103"/>
    </source>
</evidence>
<keyword evidence="12" id="KW-1185">Reference proteome</keyword>
<organism evidence="11 12">
    <name type="scientific">Candidatus Electronema aureum</name>
    <dbReference type="NCBI Taxonomy" id="2005002"/>
    <lineage>
        <taxon>Bacteria</taxon>
        <taxon>Pseudomonadati</taxon>
        <taxon>Thermodesulfobacteriota</taxon>
        <taxon>Desulfobulbia</taxon>
        <taxon>Desulfobulbales</taxon>
        <taxon>Desulfobulbaceae</taxon>
        <taxon>Candidatus Electronema</taxon>
    </lineage>
</organism>
<evidence type="ECO:0000256" key="2">
    <source>
        <dbReference type="ARBA" id="ARBA00012621"/>
    </source>
</evidence>
<dbReference type="Gene3D" id="3.40.50.2000">
    <property type="entry name" value="Glycogen Phosphorylase B"/>
    <property type="match status" value="1"/>
</dbReference>
<reference evidence="11" key="1">
    <citation type="submission" date="2017-07" db="EMBL/GenBank/DDBJ databases">
        <title>The cable genome - Insights into the physiology and evolution of filamentous bacteria capable of sulfide oxidation via long distance electron transfer.</title>
        <authorList>
            <person name="Thorup C."/>
            <person name="Bjerg J.T."/>
            <person name="Schreiber L."/>
            <person name="Nielsen L.P."/>
            <person name="Kjeldsen K.U."/>
            <person name="Boesen T."/>
            <person name="Boggild A."/>
            <person name="Meysman F."/>
            <person name="Geelhoed J."/>
            <person name="Schramm A."/>
        </authorList>
    </citation>
    <scope>NUCLEOTIDE SEQUENCE [LARGE SCALE GENOMIC DNA]</scope>
    <source>
        <strain evidence="11">GS</strain>
    </source>
</reference>
<keyword evidence="4 9" id="KW-0808">Transferase</keyword>
<dbReference type="AlphaFoldDB" id="A0A521FZ00"/>
<comment type="similarity">
    <text evidence="9">Belongs to the glycosyltransferase group 1 family.</text>
</comment>
<dbReference type="Proteomes" id="UP000316238">
    <property type="component" value="Unassembled WGS sequence"/>
</dbReference>
<evidence type="ECO:0000256" key="3">
    <source>
        <dbReference type="ARBA" id="ARBA00019077"/>
    </source>
</evidence>
<evidence type="ECO:0000259" key="10">
    <source>
        <dbReference type="Pfam" id="PF04413"/>
    </source>
</evidence>
<dbReference type="UniPathway" id="UPA00958"/>
<dbReference type="InterPro" id="IPR007507">
    <property type="entry name" value="Glycos_transf_N"/>
</dbReference>
<dbReference type="GO" id="GO:0009245">
    <property type="term" value="P:lipid A biosynthetic process"/>
    <property type="evidence" value="ECO:0007669"/>
    <property type="project" value="TreeGrafter"/>
</dbReference>
<protein>
    <recommendedName>
        <fullName evidence="3 9">3-deoxy-D-manno-octulosonic acid transferase</fullName>
        <shortName evidence="9">Kdo transferase</shortName>
        <ecNumber evidence="2 9">2.4.99.12</ecNumber>
    </recommendedName>
    <alternativeName>
        <fullName evidence="5 9">Lipid IV(A) 3-deoxy-D-manno-octulosonic acid transferase</fullName>
    </alternativeName>
</protein>
<keyword evidence="9" id="KW-0472">Membrane</keyword>
<keyword evidence="9" id="KW-1003">Cell membrane</keyword>
<dbReference type="PANTHER" id="PTHR42755:SF1">
    <property type="entry name" value="3-DEOXY-D-MANNO-OCTULOSONIC ACID TRANSFERASE, MITOCHONDRIAL-RELATED"/>
    <property type="match status" value="1"/>
</dbReference>
<dbReference type="GO" id="GO:0009244">
    <property type="term" value="P:lipopolysaccharide core region biosynthetic process"/>
    <property type="evidence" value="ECO:0007669"/>
    <property type="project" value="UniProtKB-UniRule"/>
</dbReference>
<sequence length="434" mass="48136">MIFLYNLLVAALLPLLPLVLFRTKYRGRTLERLGLQTQHIRDILFTAKSGPVIWLHALSVGEVTSALPLVKAIRENICPARIVFTAATRSGRVLAEKLIKPHADLVLYSPLDITCAVRRYLDAIQPNLFILVETDFWPNWLQQLHKRQVPVMLVNGRISAKSFAAYRRFAFFFQPMFRCFDLLSMQTEHDRRLMIELGNPAERVICLGNLKYEVGRGESCIRLGSVSGDRKDRPYDDTGHVWVCGSTHPGEEELIFAAFKKVGAYLRVCPDNLPLQLIIAPRKIERGSELVKLAHQFGLTADLRSSGTATNSNVLILDTIGELASCYRLARLAFIGGSMVAEGGHNPIEAAVQGVPVLFGPHMDDFAEIASDLLRCGGAHIVTAENLAEIASRILADTALHAAMSQAAQTLVEQQRGSVARHVQVVRELMGKKK</sequence>
<dbReference type="InterPro" id="IPR039901">
    <property type="entry name" value="Kdotransferase"/>
</dbReference>
<comment type="pathway">
    <text evidence="1 9">Bacterial outer membrane biogenesis; LPS core biosynthesis.</text>
</comment>
<evidence type="ECO:0000256" key="1">
    <source>
        <dbReference type="ARBA" id="ARBA00004713"/>
    </source>
</evidence>
<dbReference type="GO" id="GO:0043842">
    <property type="term" value="F:Kdo transferase activity"/>
    <property type="evidence" value="ECO:0007669"/>
    <property type="project" value="UniProtKB-EC"/>
</dbReference>
<dbReference type="SUPFAM" id="SSF53756">
    <property type="entry name" value="UDP-Glycosyltransferase/glycogen phosphorylase"/>
    <property type="match status" value="1"/>
</dbReference>
<evidence type="ECO:0000313" key="12">
    <source>
        <dbReference type="Proteomes" id="UP000316238"/>
    </source>
</evidence>
<comment type="subcellular location">
    <subcellularLocation>
        <location evidence="9">Cell membrane</location>
    </subcellularLocation>
</comment>
<evidence type="ECO:0000256" key="7">
    <source>
        <dbReference type="PIRSR" id="PIRSR639901-1"/>
    </source>
</evidence>
<proteinExistence type="inferred from homology"/>
<accession>A0A521FZ00</accession>
<dbReference type="PANTHER" id="PTHR42755">
    <property type="entry name" value="3-DEOXY-MANNO-OCTULOSONATE CYTIDYLYLTRANSFERASE"/>
    <property type="match status" value="1"/>
</dbReference>
<evidence type="ECO:0000256" key="5">
    <source>
        <dbReference type="ARBA" id="ARBA00031445"/>
    </source>
</evidence>
<feature type="active site" description="Proton acceptor" evidence="7">
    <location>
        <position position="62"/>
    </location>
</feature>
<dbReference type="EC" id="2.4.99.12" evidence="2 9"/>
<gene>
    <name evidence="11" type="ORF">CDV28_14511</name>
</gene>
<evidence type="ECO:0000256" key="4">
    <source>
        <dbReference type="ARBA" id="ARBA00022679"/>
    </source>
</evidence>
<dbReference type="GO" id="GO:0005886">
    <property type="term" value="C:plasma membrane"/>
    <property type="evidence" value="ECO:0007669"/>
    <property type="project" value="UniProtKB-SubCell"/>
</dbReference>
<dbReference type="Pfam" id="PF04413">
    <property type="entry name" value="Glycos_transf_N"/>
    <property type="match status" value="1"/>
</dbReference>
<comment type="caution">
    <text evidence="11">The sequence shown here is derived from an EMBL/GenBank/DDBJ whole genome shotgun (WGS) entry which is preliminary data.</text>
</comment>
<dbReference type="EMBL" id="NQJD01000045">
    <property type="protein sequence ID" value="TAA73989.1"/>
    <property type="molecule type" value="Genomic_DNA"/>
</dbReference>
<evidence type="ECO:0000313" key="11">
    <source>
        <dbReference type="EMBL" id="TAA73989.1"/>
    </source>
</evidence>
<dbReference type="Gene3D" id="3.40.50.11720">
    <property type="entry name" value="3-Deoxy-D-manno-octulosonic-acid transferase, N-terminal domain"/>
    <property type="match status" value="1"/>
</dbReference>
<evidence type="ECO:0000256" key="6">
    <source>
        <dbReference type="ARBA" id="ARBA00049183"/>
    </source>
</evidence>
<feature type="site" description="Transition state stabilizer" evidence="8">
    <location>
        <position position="211"/>
    </location>
</feature>
<dbReference type="InterPro" id="IPR038107">
    <property type="entry name" value="Glycos_transf_N_sf"/>
</dbReference>
<comment type="catalytic activity">
    <reaction evidence="6 9">
        <text>lipid IVA (E. coli) + CMP-3-deoxy-beta-D-manno-octulosonate = alpha-Kdo-(2-&gt;6)-lipid IVA (E. coli) + CMP + H(+)</text>
        <dbReference type="Rhea" id="RHEA:28066"/>
        <dbReference type="ChEBI" id="CHEBI:15378"/>
        <dbReference type="ChEBI" id="CHEBI:58603"/>
        <dbReference type="ChEBI" id="CHEBI:60364"/>
        <dbReference type="ChEBI" id="CHEBI:60377"/>
        <dbReference type="ChEBI" id="CHEBI:85987"/>
        <dbReference type="EC" id="2.4.99.12"/>
    </reaction>
</comment>
<feature type="domain" description="3-deoxy-D-manno-octulosonic-acid transferase N-terminal" evidence="10">
    <location>
        <begin position="31"/>
        <end position="213"/>
    </location>
</feature>
<feature type="site" description="Transition state stabilizer" evidence="8">
    <location>
        <position position="133"/>
    </location>
</feature>